<protein>
    <recommendedName>
        <fullName evidence="8">RDD domain-containing protein</fullName>
    </recommendedName>
</protein>
<dbReference type="Pfam" id="PF06271">
    <property type="entry name" value="RDD"/>
    <property type="match status" value="1"/>
</dbReference>
<dbReference type="PANTHER" id="PTHR36115">
    <property type="entry name" value="PROLINE-RICH ANTIGEN HOMOLOG-RELATED"/>
    <property type="match status" value="1"/>
</dbReference>
<evidence type="ECO:0000256" key="5">
    <source>
        <dbReference type="ARBA" id="ARBA00023136"/>
    </source>
</evidence>
<dbReference type="Proteomes" id="UP000244978">
    <property type="component" value="Unassembled WGS sequence"/>
</dbReference>
<gene>
    <name evidence="9" type="ORF">DF220_06310</name>
</gene>
<keyword evidence="10" id="KW-1185">Reference proteome</keyword>
<evidence type="ECO:0000256" key="3">
    <source>
        <dbReference type="ARBA" id="ARBA00022692"/>
    </source>
</evidence>
<keyword evidence="3 7" id="KW-0812">Transmembrane</keyword>
<feature type="domain" description="RDD" evidence="8">
    <location>
        <begin position="33"/>
        <end position="182"/>
    </location>
</feature>
<dbReference type="GO" id="GO:0005886">
    <property type="term" value="C:plasma membrane"/>
    <property type="evidence" value="ECO:0007669"/>
    <property type="project" value="UniProtKB-SubCell"/>
</dbReference>
<evidence type="ECO:0000259" key="8">
    <source>
        <dbReference type="Pfam" id="PF06271"/>
    </source>
</evidence>
<feature type="region of interest" description="Disordered" evidence="6">
    <location>
        <begin position="266"/>
        <end position="289"/>
    </location>
</feature>
<evidence type="ECO:0000256" key="1">
    <source>
        <dbReference type="ARBA" id="ARBA00004651"/>
    </source>
</evidence>
<dbReference type="RefSeq" id="WP_108997438.1">
    <property type="nucleotide sequence ID" value="NZ_QEEX01000001.1"/>
</dbReference>
<keyword evidence="4 7" id="KW-1133">Transmembrane helix</keyword>
<evidence type="ECO:0000256" key="6">
    <source>
        <dbReference type="SAM" id="MobiDB-lite"/>
    </source>
</evidence>
<dbReference type="AlphaFoldDB" id="A0A2U1T0V4"/>
<evidence type="ECO:0000256" key="2">
    <source>
        <dbReference type="ARBA" id="ARBA00022475"/>
    </source>
</evidence>
<reference evidence="10" key="1">
    <citation type="submission" date="2018-04" db="EMBL/GenBank/DDBJ databases">
        <authorList>
            <person name="Liu S."/>
            <person name="Wang Z."/>
            <person name="Li J."/>
        </authorList>
    </citation>
    <scope>NUCLEOTIDE SEQUENCE [LARGE SCALE GENOMIC DNA]</scope>
    <source>
        <strain evidence="10">S1194</strain>
    </source>
</reference>
<evidence type="ECO:0000256" key="7">
    <source>
        <dbReference type="SAM" id="Phobius"/>
    </source>
</evidence>
<dbReference type="SUPFAM" id="SSF49879">
    <property type="entry name" value="SMAD/FHA domain"/>
    <property type="match status" value="1"/>
</dbReference>
<feature type="transmembrane region" description="Helical" evidence="7">
    <location>
        <begin position="141"/>
        <end position="164"/>
    </location>
</feature>
<feature type="transmembrane region" description="Helical" evidence="7">
    <location>
        <begin position="85"/>
        <end position="109"/>
    </location>
</feature>
<feature type="transmembrane region" description="Helical" evidence="7">
    <location>
        <begin position="40"/>
        <end position="65"/>
    </location>
</feature>
<keyword evidence="2" id="KW-1003">Cell membrane</keyword>
<sequence length="407" mass="43463">MSVTLDEDDVIYGLGDDGRPDPAYPQSLGIVPARPGLRSLAFAIDAAIVLLLTLPMTLGTLPLWMGALASVNPADPLSLLADDGFVWGAIFYGIGQLLLMIFLLVQLILHGRRGITVGKAIVGLRSVNVVRFTKPGFWRMFMRGVIFWASLTIVPILGAVPFLLSPLWDPQKRGRGWLDRVGGNWLIDARRGLDPFDTKAMRHARRRLEKPEVEAEQRMPSLATTTSGAVVDFVPAGRSRSGVVAPGGYDNAAEAWVPPPIAEMPAAAPAQPAHQTRPPAQQAAAASPAKPGAIFEFDDGAKLRVSGSGLLGRAPQIPQGEAFDHAIPVADETLMISKTHAQFEVDDSGCWFTDRGSVNGVEVVKPGGSTGDLVPWERSLIPWGSTVTLGGRTLTLVPDPQSNGGNR</sequence>
<dbReference type="CDD" id="cd00060">
    <property type="entry name" value="FHA"/>
    <property type="match status" value="1"/>
</dbReference>
<evidence type="ECO:0000256" key="4">
    <source>
        <dbReference type="ARBA" id="ARBA00022989"/>
    </source>
</evidence>
<comment type="caution">
    <text evidence="9">The sequence shown here is derived from an EMBL/GenBank/DDBJ whole genome shotgun (WGS) entry which is preliminary data.</text>
</comment>
<dbReference type="PANTHER" id="PTHR36115:SF6">
    <property type="entry name" value="PROLINE-RICH ANTIGEN HOMOLOG"/>
    <property type="match status" value="1"/>
</dbReference>
<dbReference type="InterPro" id="IPR051791">
    <property type="entry name" value="Pra-immunoreactive"/>
</dbReference>
<accession>A0A2U1T0V4</accession>
<name>A0A2U1T0V4_9MICO</name>
<organism evidence="9 10">
    <name type="scientific">Homoserinimonas hongtaonis</name>
    <dbReference type="NCBI Taxonomy" id="2079791"/>
    <lineage>
        <taxon>Bacteria</taxon>
        <taxon>Bacillati</taxon>
        <taxon>Actinomycetota</taxon>
        <taxon>Actinomycetes</taxon>
        <taxon>Micrococcales</taxon>
        <taxon>Microbacteriaceae</taxon>
        <taxon>Homoserinimonas</taxon>
    </lineage>
</organism>
<comment type="subcellular location">
    <subcellularLocation>
        <location evidence="1">Cell membrane</location>
        <topology evidence="1">Multi-pass membrane protein</topology>
    </subcellularLocation>
</comment>
<keyword evidence="5 7" id="KW-0472">Membrane</keyword>
<dbReference type="EMBL" id="QEEX01000001">
    <property type="protein sequence ID" value="PWB97486.1"/>
    <property type="molecule type" value="Genomic_DNA"/>
</dbReference>
<dbReference type="Gene3D" id="2.60.200.20">
    <property type="match status" value="1"/>
</dbReference>
<dbReference type="InterPro" id="IPR008984">
    <property type="entry name" value="SMAD_FHA_dom_sf"/>
</dbReference>
<dbReference type="InterPro" id="IPR010432">
    <property type="entry name" value="RDD"/>
</dbReference>
<proteinExistence type="predicted"/>
<evidence type="ECO:0000313" key="10">
    <source>
        <dbReference type="Proteomes" id="UP000244978"/>
    </source>
</evidence>
<evidence type="ECO:0000313" key="9">
    <source>
        <dbReference type="EMBL" id="PWB97486.1"/>
    </source>
</evidence>